<dbReference type="GO" id="GO:0061630">
    <property type="term" value="F:ubiquitin protein ligase activity"/>
    <property type="evidence" value="ECO:0007669"/>
    <property type="project" value="TreeGrafter"/>
</dbReference>
<evidence type="ECO:0000256" key="4">
    <source>
        <dbReference type="PROSITE-ProRule" id="PRU00175"/>
    </source>
</evidence>
<evidence type="ECO:0000313" key="8">
    <source>
        <dbReference type="Proteomes" id="UP000800040"/>
    </source>
</evidence>
<dbReference type="AlphaFoldDB" id="A0A6A5KLS1"/>
<reference evidence="7" key="1">
    <citation type="submission" date="2020-01" db="EMBL/GenBank/DDBJ databases">
        <authorList>
            <consortium name="DOE Joint Genome Institute"/>
            <person name="Haridas S."/>
            <person name="Albert R."/>
            <person name="Binder M."/>
            <person name="Bloem J."/>
            <person name="Labutti K."/>
            <person name="Salamov A."/>
            <person name="Andreopoulos B."/>
            <person name="Baker S.E."/>
            <person name="Barry K."/>
            <person name="Bills G."/>
            <person name="Bluhm B.H."/>
            <person name="Cannon C."/>
            <person name="Castanera R."/>
            <person name="Culley D.E."/>
            <person name="Daum C."/>
            <person name="Ezra D."/>
            <person name="Gonzalez J.B."/>
            <person name="Henrissat B."/>
            <person name="Kuo A."/>
            <person name="Liang C."/>
            <person name="Lipzen A."/>
            <person name="Lutzoni F."/>
            <person name="Magnuson J."/>
            <person name="Mondo S."/>
            <person name="Nolan M."/>
            <person name="Ohm R."/>
            <person name="Pangilinan J."/>
            <person name="Park H.-J."/>
            <person name="Ramirez L."/>
            <person name="Alfaro M."/>
            <person name="Sun H."/>
            <person name="Tritt A."/>
            <person name="Yoshinaga Y."/>
            <person name="Zwiers L.-H."/>
            <person name="Turgeon B.G."/>
            <person name="Goodwin S.B."/>
            <person name="Spatafora J.W."/>
            <person name="Crous P.W."/>
            <person name="Grigoriev I.V."/>
        </authorList>
    </citation>
    <scope>NUCLEOTIDE SEQUENCE</scope>
    <source>
        <strain evidence="7">P77</strain>
    </source>
</reference>
<feature type="compositionally biased region" description="Low complexity" evidence="5">
    <location>
        <begin position="189"/>
        <end position="205"/>
    </location>
</feature>
<dbReference type="SMART" id="SM00184">
    <property type="entry name" value="RING"/>
    <property type="match status" value="1"/>
</dbReference>
<dbReference type="Gene3D" id="3.30.40.10">
    <property type="entry name" value="Zinc/RING finger domain, C3HC4 (zinc finger)"/>
    <property type="match status" value="1"/>
</dbReference>
<keyword evidence="2 4" id="KW-0863">Zinc-finger</keyword>
<evidence type="ECO:0000256" key="2">
    <source>
        <dbReference type="ARBA" id="ARBA00022771"/>
    </source>
</evidence>
<organism evidence="7 8">
    <name type="scientific">Decorospora gaudefroyi</name>
    <dbReference type="NCBI Taxonomy" id="184978"/>
    <lineage>
        <taxon>Eukaryota</taxon>
        <taxon>Fungi</taxon>
        <taxon>Dikarya</taxon>
        <taxon>Ascomycota</taxon>
        <taxon>Pezizomycotina</taxon>
        <taxon>Dothideomycetes</taxon>
        <taxon>Pleosporomycetidae</taxon>
        <taxon>Pleosporales</taxon>
        <taxon>Pleosporineae</taxon>
        <taxon>Pleosporaceae</taxon>
        <taxon>Decorospora</taxon>
    </lineage>
</organism>
<dbReference type="Proteomes" id="UP000800040">
    <property type="component" value="Unassembled WGS sequence"/>
</dbReference>
<protein>
    <recommendedName>
        <fullName evidence="6">RING-type domain-containing protein</fullName>
    </recommendedName>
</protein>
<dbReference type="EMBL" id="ML975272">
    <property type="protein sequence ID" value="KAF1836531.1"/>
    <property type="molecule type" value="Genomic_DNA"/>
</dbReference>
<dbReference type="InterPro" id="IPR050731">
    <property type="entry name" value="HRD1_E3_ubiq-ligases"/>
</dbReference>
<feature type="compositionally biased region" description="Acidic residues" evidence="5">
    <location>
        <begin position="154"/>
        <end position="171"/>
    </location>
</feature>
<dbReference type="GO" id="GO:0043161">
    <property type="term" value="P:proteasome-mediated ubiquitin-dependent protein catabolic process"/>
    <property type="evidence" value="ECO:0007669"/>
    <property type="project" value="TreeGrafter"/>
</dbReference>
<keyword evidence="1" id="KW-0479">Metal-binding</keyword>
<proteinExistence type="predicted"/>
<evidence type="ECO:0000259" key="6">
    <source>
        <dbReference type="PROSITE" id="PS50089"/>
    </source>
</evidence>
<feature type="domain" description="RING-type" evidence="6">
    <location>
        <begin position="31"/>
        <end position="72"/>
    </location>
</feature>
<dbReference type="PROSITE" id="PS50089">
    <property type="entry name" value="ZF_RING_2"/>
    <property type="match status" value="1"/>
</dbReference>
<sequence>MAPLYPTRETFSTTALYPTAPAPPQSRNTTCPICIEPLDTTTTQRLPTCSHVFCGPCIESWFDEAGTCPVCREEIFPSSPAEISLEMQRLPYLCGRIVRLLDEVKRVYPQGRMLIGGMEEGLMDLGEAFLRDVEGRRACRRGRERMGMGGGDDRDGDGDEEEGNGEEGEESEKERGQHEREEEEEEQTQHSQQQSQTELESESLLSRLSDTQPTLEGLVPTGPQSDTNRRPSFHIIPEYLARQDATGPRQRSLLVGHPAVAAVVEAFGLRRYVQDGDMGVLEMCRRGNAWMRLKTERETETIEREVKGCGKRLGVWRKKMFGR</sequence>
<name>A0A6A5KLS1_9PLEO</name>
<dbReference type="GO" id="GO:0012505">
    <property type="term" value="C:endomembrane system"/>
    <property type="evidence" value="ECO:0007669"/>
    <property type="project" value="TreeGrafter"/>
</dbReference>
<dbReference type="InterPro" id="IPR001841">
    <property type="entry name" value="Znf_RING"/>
</dbReference>
<dbReference type="PANTHER" id="PTHR22763">
    <property type="entry name" value="RING ZINC FINGER PROTEIN"/>
    <property type="match status" value="1"/>
</dbReference>
<dbReference type="Pfam" id="PF13639">
    <property type="entry name" value="zf-RING_2"/>
    <property type="match status" value="1"/>
</dbReference>
<dbReference type="OrthoDB" id="3801383at2759"/>
<gene>
    <name evidence="7" type="ORF">BDW02DRAFT_646074</name>
</gene>
<dbReference type="GO" id="GO:0008270">
    <property type="term" value="F:zinc ion binding"/>
    <property type="evidence" value="ECO:0007669"/>
    <property type="project" value="UniProtKB-KW"/>
</dbReference>
<evidence type="ECO:0000256" key="5">
    <source>
        <dbReference type="SAM" id="MobiDB-lite"/>
    </source>
</evidence>
<accession>A0A6A5KLS1</accession>
<dbReference type="SUPFAM" id="SSF57850">
    <property type="entry name" value="RING/U-box"/>
    <property type="match status" value="1"/>
</dbReference>
<evidence type="ECO:0000256" key="3">
    <source>
        <dbReference type="ARBA" id="ARBA00022833"/>
    </source>
</evidence>
<feature type="region of interest" description="Disordered" evidence="5">
    <location>
        <begin position="212"/>
        <end position="231"/>
    </location>
</feature>
<evidence type="ECO:0000313" key="7">
    <source>
        <dbReference type="EMBL" id="KAF1836531.1"/>
    </source>
</evidence>
<keyword evidence="8" id="KW-1185">Reference proteome</keyword>
<dbReference type="InterPro" id="IPR013083">
    <property type="entry name" value="Znf_RING/FYVE/PHD"/>
</dbReference>
<keyword evidence="3" id="KW-0862">Zinc</keyword>
<feature type="region of interest" description="Disordered" evidence="5">
    <location>
        <begin position="141"/>
        <end position="205"/>
    </location>
</feature>
<dbReference type="InterPro" id="IPR017907">
    <property type="entry name" value="Znf_RING_CS"/>
</dbReference>
<dbReference type="PROSITE" id="PS00518">
    <property type="entry name" value="ZF_RING_1"/>
    <property type="match status" value="1"/>
</dbReference>
<evidence type="ECO:0000256" key="1">
    <source>
        <dbReference type="ARBA" id="ARBA00022723"/>
    </source>
</evidence>